<evidence type="ECO:0000256" key="1">
    <source>
        <dbReference type="ARBA" id="ARBA00022692"/>
    </source>
</evidence>
<dbReference type="InterPro" id="IPR009825">
    <property type="entry name" value="ECF_substrate-spec-like"/>
</dbReference>
<reference evidence="4" key="1">
    <citation type="submission" date="2019-11" db="EMBL/GenBank/DDBJ databases">
        <authorList>
            <person name="Feng L."/>
        </authorList>
    </citation>
    <scope>NUCLEOTIDE SEQUENCE</scope>
    <source>
        <strain evidence="4">AundefinedLFYP135</strain>
    </source>
</reference>
<protein>
    <recommendedName>
        <fullName evidence="5">ECF transporter S component</fullName>
    </recommendedName>
</protein>
<dbReference type="Gene3D" id="1.10.1760.20">
    <property type="match status" value="1"/>
</dbReference>
<feature type="transmembrane region" description="Helical" evidence="3">
    <location>
        <begin position="45"/>
        <end position="72"/>
    </location>
</feature>
<feature type="transmembrane region" description="Helical" evidence="3">
    <location>
        <begin position="78"/>
        <end position="102"/>
    </location>
</feature>
<dbReference type="PANTHER" id="PTHR37815:SF3">
    <property type="entry name" value="UPF0397 PROTEIN SPR0429"/>
    <property type="match status" value="1"/>
</dbReference>
<keyword evidence="1 3" id="KW-0812">Transmembrane</keyword>
<dbReference type="GO" id="GO:0016020">
    <property type="term" value="C:membrane"/>
    <property type="evidence" value="ECO:0007669"/>
    <property type="project" value="InterPro"/>
</dbReference>
<name>A0A6N2TV80_9FIRM</name>
<keyword evidence="2 3" id="KW-1133">Transmembrane helix</keyword>
<gene>
    <name evidence="4" type="ORF">AULFYP135_01632</name>
</gene>
<dbReference type="Pfam" id="PF07155">
    <property type="entry name" value="ECF-ribofla_trS"/>
    <property type="match status" value="1"/>
</dbReference>
<evidence type="ECO:0008006" key="5">
    <source>
        <dbReference type="Google" id="ProtNLM"/>
    </source>
</evidence>
<organism evidence="4">
    <name type="scientific">uncultured Anaerotruncus sp</name>
    <dbReference type="NCBI Taxonomy" id="905011"/>
    <lineage>
        <taxon>Bacteria</taxon>
        <taxon>Bacillati</taxon>
        <taxon>Bacillota</taxon>
        <taxon>Clostridia</taxon>
        <taxon>Eubacteriales</taxon>
        <taxon>Oscillospiraceae</taxon>
        <taxon>Anaerotruncus</taxon>
        <taxon>environmental samples</taxon>
    </lineage>
</organism>
<dbReference type="AlphaFoldDB" id="A0A6N2TV80"/>
<dbReference type="PANTHER" id="PTHR37815">
    <property type="entry name" value="UPF0397 PROTEIN BC_2624-RELATED"/>
    <property type="match status" value="1"/>
</dbReference>
<evidence type="ECO:0000313" key="4">
    <source>
        <dbReference type="EMBL" id="VYT09834.1"/>
    </source>
</evidence>
<keyword evidence="3" id="KW-0472">Membrane</keyword>
<accession>A0A6N2TV80</accession>
<evidence type="ECO:0000256" key="3">
    <source>
        <dbReference type="SAM" id="Phobius"/>
    </source>
</evidence>
<evidence type="ECO:0000256" key="2">
    <source>
        <dbReference type="ARBA" id="ARBA00022989"/>
    </source>
</evidence>
<feature type="transmembrane region" description="Helical" evidence="3">
    <location>
        <begin position="114"/>
        <end position="131"/>
    </location>
</feature>
<proteinExistence type="predicted"/>
<sequence length="195" mass="20560">MNKTKQKITAYDIAAIGLMAAVVFVATNFKIYIPTAIGKTMIHFGNIFCLLSGLLLGGVRGGLAAGIGSAFFDVMDPLFVSSAPFTLVFKFAMGAVCGVIAHSGGSRGEKKAKNIIGALCGSVSYVILYLGKNFVEGYYLHHNPMNTVLASLVQKGSVSLFNGVVAVIVSVLVAPLFLAAMKRAGIYRKLFPSQS</sequence>
<dbReference type="EMBL" id="CACRSL010000003">
    <property type="protein sequence ID" value="VYT09834.1"/>
    <property type="molecule type" value="Genomic_DNA"/>
</dbReference>
<feature type="transmembrane region" description="Helical" evidence="3">
    <location>
        <begin position="13"/>
        <end position="33"/>
    </location>
</feature>
<feature type="transmembrane region" description="Helical" evidence="3">
    <location>
        <begin position="160"/>
        <end position="180"/>
    </location>
</feature>